<feature type="region of interest" description="Disordered" evidence="1">
    <location>
        <begin position="44"/>
        <end position="72"/>
    </location>
</feature>
<protein>
    <recommendedName>
        <fullName evidence="4">CopG family transcriptional regulator</fullName>
    </recommendedName>
</protein>
<dbReference type="Proteomes" id="UP001597034">
    <property type="component" value="Unassembled WGS sequence"/>
</dbReference>
<proteinExistence type="predicted"/>
<gene>
    <name evidence="2" type="ORF">ACFSBL_18685</name>
</gene>
<reference evidence="2 3" key="1">
    <citation type="journal article" date="2019" name="Int. J. Syst. Evol. Microbiol.">
        <title>The Global Catalogue of Microorganisms (GCM) 10K type strain sequencing project: providing services to taxonomists for standard genome sequencing and annotation.</title>
        <authorList>
            <consortium name="The Broad Institute Genomics Platform"/>
            <consortium name="The Broad Institute Genome Sequencing Center for Infectious Disease"/>
            <person name="Wu L."/>
            <person name="Ma J."/>
        </authorList>
    </citation>
    <scope>NUCLEOTIDE SEQUENCE [LARGE SCALE GENOMIC DNA]</scope>
    <source>
        <strain evidence="2 3">CGMCC 1.10390</strain>
    </source>
</reference>
<feature type="compositionally biased region" description="Acidic residues" evidence="1">
    <location>
        <begin position="44"/>
        <end position="57"/>
    </location>
</feature>
<evidence type="ECO:0000313" key="2">
    <source>
        <dbReference type="EMBL" id="MFD1647723.1"/>
    </source>
</evidence>
<organism evidence="2 3">
    <name type="scientific">Haloarchaeobius litoreus</name>
    <dbReference type="NCBI Taxonomy" id="755306"/>
    <lineage>
        <taxon>Archaea</taxon>
        <taxon>Methanobacteriati</taxon>
        <taxon>Methanobacteriota</taxon>
        <taxon>Stenosarchaea group</taxon>
        <taxon>Halobacteria</taxon>
        <taxon>Halobacteriales</taxon>
        <taxon>Halorubellaceae</taxon>
        <taxon>Haloarchaeobius</taxon>
    </lineage>
</organism>
<evidence type="ECO:0000256" key="1">
    <source>
        <dbReference type="SAM" id="MobiDB-lite"/>
    </source>
</evidence>
<sequence length="72" mass="8136">MSDTRDVRLSPSVAARIDDRLPHTEFESVEGYVDYVLTAVLDEVDDDESTGGEDVDEREVRDRLESLGYLES</sequence>
<dbReference type="RefSeq" id="WP_256401797.1">
    <property type="nucleotide sequence ID" value="NZ_JANHJR010000004.1"/>
</dbReference>
<dbReference type="EMBL" id="JBHUDO010000004">
    <property type="protein sequence ID" value="MFD1647723.1"/>
    <property type="molecule type" value="Genomic_DNA"/>
</dbReference>
<dbReference type="AlphaFoldDB" id="A0ABD6DRG8"/>
<comment type="caution">
    <text evidence="2">The sequence shown here is derived from an EMBL/GenBank/DDBJ whole genome shotgun (WGS) entry which is preliminary data.</text>
</comment>
<evidence type="ECO:0000313" key="3">
    <source>
        <dbReference type="Proteomes" id="UP001597034"/>
    </source>
</evidence>
<keyword evidence="3" id="KW-1185">Reference proteome</keyword>
<name>A0ABD6DRG8_9EURY</name>
<evidence type="ECO:0008006" key="4">
    <source>
        <dbReference type="Google" id="ProtNLM"/>
    </source>
</evidence>
<accession>A0ABD6DRG8</accession>